<dbReference type="PIRSF" id="PIRSF012569">
    <property type="entry name" value="UCP012569"/>
    <property type="match status" value="1"/>
</dbReference>
<gene>
    <name evidence="3" type="ORF">CU635_04230</name>
    <name evidence="4" type="ORF">CVD25_06315</name>
</gene>
<dbReference type="EMBL" id="PGVD01000016">
    <property type="protein sequence ID" value="PLR99340.1"/>
    <property type="molecule type" value="Genomic_DNA"/>
</dbReference>
<dbReference type="InterPro" id="IPR016599">
    <property type="entry name" value="UCP012569"/>
</dbReference>
<dbReference type="InterPro" id="IPR053959">
    <property type="entry name" value="YvlB/LiaX_N"/>
</dbReference>
<dbReference type="InterPro" id="IPR052027">
    <property type="entry name" value="PspC"/>
</dbReference>
<evidence type="ECO:0000313" key="6">
    <source>
        <dbReference type="Proteomes" id="UP000235114"/>
    </source>
</evidence>
<proteinExistence type="predicted"/>
<dbReference type="InterPro" id="IPR025164">
    <property type="entry name" value="Toastrack_DUF4097"/>
</dbReference>
<dbReference type="RefSeq" id="WP_101575937.1">
    <property type="nucleotide sequence ID" value="NZ_PGVA01000007.1"/>
</dbReference>
<name>A0A2N5GQI4_9BACI</name>
<dbReference type="PANTHER" id="PTHR33885:SF4">
    <property type="entry name" value="LMO2487 PROTEIN"/>
    <property type="match status" value="1"/>
</dbReference>
<dbReference type="PANTHER" id="PTHR33885">
    <property type="entry name" value="PHAGE SHOCK PROTEIN C"/>
    <property type="match status" value="1"/>
</dbReference>
<evidence type="ECO:0000313" key="4">
    <source>
        <dbReference type="EMBL" id="PLR99340.1"/>
    </source>
</evidence>
<reference evidence="4 6" key="2">
    <citation type="submission" date="2017-12" db="EMBL/GenBank/DDBJ databases">
        <title>Comparative Functional Genomics of Dry Heat Resistant strains isolated from the Viking Spacecraft.</title>
        <authorList>
            <person name="Seuylemezian A."/>
            <person name="Cooper K."/>
            <person name="Vaishampayan P."/>
        </authorList>
    </citation>
    <scope>NUCLEOTIDE SEQUENCE [LARGE SCALE GENOMIC DNA]</scope>
    <source>
        <strain evidence="4 6">ATCC 29669</strain>
    </source>
</reference>
<dbReference type="EMBL" id="PGVA01000007">
    <property type="protein sequence ID" value="PLR85340.1"/>
    <property type="molecule type" value="Genomic_DNA"/>
</dbReference>
<sequence length="373" mass="41732">MKEERKRILKLVEEGKLSVEEALTLLEGLDDASKSKEPKQQDSVHEISTNVEFQEAKKEQSTHQKLQSTKDKIFEFVDTAFQKIKDFDLDFNFGHSVDISHIFQHGDAFLKEIDIDIANGSIRVLPGNERDVRIECHARIYRVENQDEARRSFLKDTIFAIEGEKLRFVTQQKWMKIDATVYIPADEYEHVKVRIFNGYIAGNGLCAKNCKVKTANGKINLDGVSCEKLEAETANGPITIVGSRIGEVDAETINGPIKLEGDFAEVDIQTFNGNVHCSLTGDRAERIIAKGATGSIELFIPEKLAVNGNLRTNLGGFTVDLEGIQIVDEKNEIAQKTMTFKPVNEEIRTVNLSAETKTGSISVRKSFGINLKK</sequence>
<evidence type="ECO:0000259" key="1">
    <source>
        <dbReference type="Pfam" id="PF13349"/>
    </source>
</evidence>
<dbReference type="Proteomes" id="UP000235114">
    <property type="component" value="Unassembled WGS sequence"/>
</dbReference>
<dbReference type="Pfam" id="PF13349">
    <property type="entry name" value="DUF4097"/>
    <property type="match status" value="1"/>
</dbReference>
<keyword evidence="6" id="KW-1185">Reference proteome</keyword>
<dbReference type="OrthoDB" id="2240743at2"/>
<protein>
    <submittedName>
        <fullName evidence="3">DUF4097 domain-containing protein</fullName>
    </submittedName>
</protein>
<dbReference type="AlphaFoldDB" id="A0A2N5GQI4"/>
<comment type="caution">
    <text evidence="3">The sequence shown here is derived from an EMBL/GenBank/DDBJ whole genome shotgun (WGS) entry which is preliminary data.</text>
</comment>
<dbReference type="Pfam" id="PF22746">
    <property type="entry name" value="SHOCT-like_DUF2089-C"/>
    <property type="match status" value="1"/>
</dbReference>
<evidence type="ECO:0000259" key="2">
    <source>
        <dbReference type="Pfam" id="PF22746"/>
    </source>
</evidence>
<dbReference type="Proteomes" id="UP000234951">
    <property type="component" value="Unassembled WGS sequence"/>
</dbReference>
<feature type="domain" description="YvlB/LiaX N-terminal" evidence="2">
    <location>
        <begin position="3"/>
        <end position="31"/>
    </location>
</feature>
<reference evidence="3 5" key="1">
    <citation type="submission" date="2017-11" db="EMBL/GenBank/DDBJ databases">
        <title>Comparitive Functional Genomics of Dry Heat Resistant strains isolated from the Viking Spacecraft.</title>
        <authorList>
            <person name="Seuylemezian A."/>
            <person name="Cooper K."/>
            <person name="Vaishampayan P."/>
        </authorList>
    </citation>
    <scope>NUCLEOTIDE SEQUENCE [LARGE SCALE GENOMIC DNA]</scope>
    <source>
        <strain evidence="3 5">M4.6</strain>
    </source>
</reference>
<evidence type="ECO:0000313" key="5">
    <source>
        <dbReference type="Proteomes" id="UP000234951"/>
    </source>
</evidence>
<feature type="domain" description="DUF4097" evidence="1">
    <location>
        <begin position="111"/>
        <end position="325"/>
    </location>
</feature>
<organism evidence="3 5">
    <name type="scientific">Bacillus canaveralius</name>
    <dbReference type="NCBI Taxonomy" id="1403243"/>
    <lineage>
        <taxon>Bacteria</taxon>
        <taxon>Bacillati</taxon>
        <taxon>Bacillota</taxon>
        <taxon>Bacilli</taxon>
        <taxon>Bacillales</taxon>
        <taxon>Bacillaceae</taxon>
        <taxon>Bacillus</taxon>
    </lineage>
</organism>
<accession>A0A2N5GQI4</accession>
<evidence type="ECO:0000313" key="3">
    <source>
        <dbReference type="EMBL" id="PLR85340.1"/>
    </source>
</evidence>